<evidence type="ECO:0000256" key="5">
    <source>
        <dbReference type="SAM" id="MobiDB-lite"/>
    </source>
</evidence>
<evidence type="ECO:0000313" key="7">
    <source>
        <dbReference type="EMBL" id="MEX3594500.1"/>
    </source>
</evidence>
<proteinExistence type="predicted"/>
<dbReference type="InterPro" id="IPR036259">
    <property type="entry name" value="MFS_trans_sf"/>
</dbReference>
<evidence type="ECO:0000313" key="8">
    <source>
        <dbReference type="Proteomes" id="UP001558481"/>
    </source>
</evidence>
<dbReference type="EMBL" id="JAYWLU010000006">
    <property type="protein sequence ID" value="MEX3594500.1"/>
    <property type="molecule type" value="Genomic_DNA"/>
</dbReference>
<sequence length="139" mass="14951">MATSTATPSSETNPGGIAVSSKKTLINTGIGNALEWYDWSIYATFSIYFAREIFNPSDPVASILGAMAIFAVGFIFRPIGGLFFGWMADRVGRKAVLLTTVGGIALGADDRRDTHLRDRGRVRRHHAAGRPPDSGPGLR</sequence>
<dbReference type="PANTHER" id="PTHR43528:SF5">
    <property type="entry name" value="PROLINE_BETAINE TRANSPORTER"/>
    <property type="match status" value="1"/>
</dbReference>
<dbReference type="RefSeq" id="WP_368629201.1">
    <property type="nucleotide sequence ID" value="NZ_JAYWLU010000006.1"/>
</dbReference>
<dbReference type="SUPFAM" id="SSF103473">
    <property type="entry name" value="MFS general substrate transporter"/>
    <property type="match status" value="1"/>
</dbReference>
<protein>
    <recommendedName>
        <fullName evidence="9">Major facilitator superfamily (MFS) profile domain-containing protein</fullName>
    </recommendedName>
</protein>
<dbReference type="PANTHER" id="PTHR43528">
    <property type="entry name" value="ALPHA-KETOGLUTARATE PERMEASE"/>
    <property type="match status" value="1"/>
</dbReference>
<keyword evidence="8" id="KW-1185">Reference proteome</keyword>
<evidence type="ECO:0000256" key="3">
    <source>
        <dbReference type="ARBA" id="ARBA00022475"/>
    </source>
</evidence>
<accession>A0ABV3V1M7</accession>
<dbReference type="Gene3D" id="1.20.1250.20">
    <property type="entry name" value="MFS general substrate transporter like domains"/>
    <property type="match status" value="1"/>
</dbReference>
<evidence type="ECO:0000256" key="2">
    <source>
        <dbReference type="ARBA" id="ARBA00022448"/>
    </source>
</evidence>
<keyword evidence="2" id="KW-0813">Transport</keyword>
<evidence type="ECO:0000256" key="1">
    <source>
        <dbReference type="ARBA" id="ARBA00004651"/>
    </source>
</evidence>
<evidence type="ECO:0000256" key="6">
    <source>
        <dbReference type="SAM" id="Phobius"/>
    </source>
</evidence>
<evidence type="ECO:0000256" key="4">
    <source>
        <dbReference type="ARBA" id="ARBA00022847"/>
    </source>
</evidence>
<dbReference type="Proteomes" id="UP001558481">
    <property type="component" value="Unassembled WGS sequence"/>
</dbReference>
<dbReference type="InterPro" id="IPR051084">
    <property type="entry name" value="H+-coupled_symporters"/>
</dbReference>
<evidence type="ECO:0008006" key="9">
    <source>
        <dbReference type="Google" id="ProtNLM"/>
    </source>
</evidence>
<name>A0ABV3V1M7_9MICC</name>
<gene>
    <name evidence="7" type="ORF">VVR66_07230</name>
</gene>
<reference evidence="7 8" key="1">
    <citation type="journal article" date="2024" name="Fungal Genet. Biol.">
        <title>The porcine skin microbiome exhibits broad fungal antagonism.</title>
        <authorList>
            <person name="De La Cruz K.F."/>
            <person name="Townsend E.C."/>
            <person name="Alex Cheong J.Z."/>
            <person name="Salamzade R."/>
            <person name="Liu A."/>
            <person name="Sandstrom S."/>
            <person name="Davila E."/>
            <person name="Huang L."/>
            <person name="Xu K.H."/>
            <person name="Wu S.Y."/>
            <person name="Meudt J.J."/>
            <person name="Shanmuganayagam D."/>
            <person name="Gibson A.L.F."/>
            <person name="Kalan L.R."/>
        </authorList>
    </citation>
    <scope>NUCLEOTIDE SEQUENCE [LARGE SCALE GENOMIC DNA]</scope>
    <source>
        <strain evidence="7 8">LK2625</strain>
    </source>
</reference>
<keyword evidence="6" id="KW-1133">Transmembrane helix</keyword>
<comment type="subcellular location">
    <subcellularLocation>
        <location evidence="1">Cell membrane</location>
        <topology evidence="1">Multi-pass membrane protein</topology>
    </subcellularLocation>
</comment>
<feature type="region of interest" description="Disordered" evidence="5">
    <location>
        <begin position="117"/>
        <end position="139"/>
    </location>
</feature>
<organism evidence="7 8">
    <name type="scientific">Kocuria carniphila</name>
    <dbReference type="NCBI Taxonomy" id="262208"/>
    <lineage>
        <taxon>Bacteria</taxon>
        <taxon>Bacillati</taxon>
        <taxon>Actinomycetota</taxon>
        <taxon>Actinomycetes</taxon>
        <taxon>Micrococcales</taxon>
        <taxon>Micrococcaceae</taxon>
        <taxon>Kocuria</taxon>
    </lineage>
</organism>
<keyword evidence="6" id="KW-0472">Membrane</keyword>
<keyword evidence="3" id="KW-1003">Cell membrane</keyword>
<comment type="caution">
    <text evidence="7">The sequence shown here is derived from an EMBL/GenBank/DDBJ whole genome shotgun (WGS) entry which is preliminary data.</text>
</comment>
<keyword evidence="6" id="KW-0812">Transmembrane</keyword>
<feature type="transmembrane region" description="Helical" evidence="6">
    <location>
        <begin position="60"/>
        <end position="84"/>
    </location>
</feature>
<keyword evidence="4" id="KW-0769">Symport</keyword>